<dbReference type="Proteomes" id="UP001158576">
    <property type="component" value="Chromosome XSR"/>
</dbReference>
<keyword evidence="2" id="KW-1185">Reference proteome</keyword>
<protein>
    <submittedName>
        <fullName evidence="1">Oidioi.mRNA.OKI2018_I69.XSR.g16251.t1.cds</fullName>
    </submittedName>
</protein>
<gene>
    <name evidence="1" type="ORF">OKIOD_LOCUS7809</name>
</gene>
<organism evidence="1 2">
    <name type="scientific">Oikopleura dioica</name>
    <name type="common">Tunicate</name>
    <dbReference type="NCBI Taxonomy" id="34765"/>
    <lineage>
        <taxon>Eukaryota</taxon>
        <taxon>Metazoa</taxon>
        <taxon>Chordata</taxon>
        <taxon>Tunicata</taxon>
        <taxon>Appendicularia</taxon>
        <taxon>Copelata</taxon>
        <taxon>Oikopleuridae</taxon>
        <taxon>Oikopleura</taxon>
    </lineage>
</organism>
<dbReference type="SUPFAM" id="SSF82199">
    <property type="entry name" value="SET domain"/>
    <property type="match status" value="1"/>
</dbReference>
<reference evidence="1 2" key="1">
    <citation type="submission" date="2021-04" db="EMBL/GenBank/DDBJ databases">
        <authorList>
            <person name="Bliznina A."/>
        </authorList>
    </citation>
    <scope>NUCLEOTIDE SEQUENCE [LARGE SCALE GENOMIC DNA]</scope>
</reference>
<evidence type="ECO:0000313" key="2">
    <source>
        <dbReference type="Proteomes" id="UP001158576"/>
    </source>
</evidence>
<dbReference type="Gene3D" id="3.90.1410.10">
    <property type="entry name" value="set domain protein methyltransferase, domain 1"/>
    <property type="match status" value="1"/>
</dbReference>
<sequence>MFKHPSAVERSEFDSATFAPIVELFNHRAGAAVRSGFNQRRGTFEVILQAPVKKGDQIFIEYLDDADLDTIFIDYGFVLNASKSAILLDEKLVQETAAKLGFPNLKQLSRRAKELTERSRWRLKLDTVSQEAEAALLVYSCGHLDNVDELFQRHKNTPLLDLNAHKKKIKST</sequence>
<evidence type="ECO:0000313" key="1">
    <source>
        <dbReference type="EMBL" id="CAG5099101.1"/>
    </source>
</evidence>
<accession>A0ABN7SKL8</accession>
<dbReference type="InterPro" id="IPR046341">
    <property type="entry name" value="SET_dom_sf"/>
</dbReference>
<proteinExistence type="predicted"/>
<dbReference type="EMBL" id="OU015569">
    <property type="protein sequence ID" value="CAG5099101.1"/>
    <property type="molecule type" value="Genomic_DNA"/>
</dbReference>
<name>A0ABN7SKL8_OIKDI</name>